<protein>
    <submittedName>
        <fullName evidence="1">PAAR domain-containing protein</fullName>
    </submittedName>
</protein>
<dbReference type="RefSeq" id="WP_042329474.1">
    <property type="nucleotide sequence ID" value="NZ_CP066076.1"/>
</dbReference>
<accession>A0A7T4N8T0</accession>
<dbReference type="CDD" id="cd14744">
    <property type="entry name" value="PAAR_CT_2"/>
    <property type="match status" value="1"/>
</dbReference>
<dbReference type="Pfam" id="PF05488">
    <property type="entry name" value="PAAR_motif"/>
    <property type="match status" value="1"/>
</dbReference>
<dbReference type="AlphaFoldDB" id="A0A7T4N8T0"/>
<keyword evidence="2" id="KW-1185">Reference proteome</keyword>
<dbReference type="Proteomes" id="UP000595610">
    <property type="component" value="Chromosome 2"/>
</dbReference>
<organism evidence="1 2">
    <name type="scientific">Paraburkholderia ginsengisoli</name>
    <dbReference type="NCBI Taxonomy" id="311231"/>
    <lineage>
        <taxon>Bacteria</taxon>
        <taxon>Pseudomonadati</taxon>
        <taxon>Pseudomonadota</taxon>
        <taxon>Betaproteobacteria</taxon>
        <taxon>Burkholderiales</taxon>
        <taxon>Burkholderiaceae</taxon>
        <taxon>Paraburkholderia</taxon>
    </lineage>
</organism>
<reference evidence="1 2" key="1">
    <citation type="submission" date="2020-12" db="EMBL/GenBank/DDBJ databases">
        <title>FDA dAtabase for Regulatory Grade micrObial Sequences (FDA-ARGOS): Supporting development and validation of Infectious Disease Dx tests.</title>
        <authorList>
            <person name="Nelson B."/>
            <person name="Plummer A."/>
            <person name="Tallon L."/>
            <person name="Sadzewicz L."/>
            <person name="Zhao X."/>
            <person name="Boylan J."/>
            <person name="Ott S."/>
            <person name="Bowen H."/>
            <person name="Vavikolanu K."/>
            <person name="Mehta A."/>
            <person name="Aluvathingal J."/>
            <person name="Nadendla S."/>
            <person name="Myers T."/>
            <person name="Yan Y."/>
            <person name="Sichtig H."/>
        </authorList>
    </citation>
    <scope>NUCLEOTIDE SEQUENCE [LARGE SCALE GENOMIC DNA]</scope>
    <source>
        <strain evidence="1 2">FDAARGOS_1049</strain>
    </source>
</reference>
<sequence>MSLRYTLRYTICDGDKSTAGGTVIAHRADKLDGRAIAYEGDPVVCPACGTTGYIGCVGERVFSKGVNGRQEALSYDRCVCNCDPRPLLFASQRRSGVCA</sequence>
<evidence type="ECO:0000313" key="1">
    <source>
        <dbReference type="EMBL" id="QQC67349.1"/>
    </source>
</evidence>
<proteinExistence type="predicted"/>
<dbReference type="InterPro" id="IPR008727">
    <property type="entry name" value="PAAR_motif"/>
</dbReference>
<evidence type="ECO:0000313" key="2">
    <source>
        <dbReference type="Proteomes" id="UP000595610"/>
    </source>
</evidence>
<dbReference type="KEGG" id="pgis:I6I06_20610"/>
<dbReference type="EMBL" id="CP066076">
    <property type="protein sequence ID" value="QQC67349.1"/>
    <property type="molecule type" value="Genomic_DNA"/>
</dbReference>
<gene>
    <name evidence="1" type="ORF">I6I06_20610</name>
</gene>
<name>A0A7T4N8T0_9BURK</name>